<proteinExistence type="inferred from homology"/>
<dbReference type="PANTHER" id="PTHR47257:SF1">
    <property type="entry name" value="PH-RESPONSE TRANSCRIPTION FACTOR PACC_RIM101"/>
    <property type="match status" value="1"/>
</dbReference>
<evidence type="ECO:0000256" key="4">
    <source>
        <dbReference type="ARBA" id="ARBA00022737"/>
    </source>
</evidence>
<dbReference type="FunFam" id="3.30.160.60:FF:000145">
    <property type="entry name" value="Zinc finger protein 574"/>
    <property type="match status" value="1"/>
</dbReference>
<dbReference type="InterPro" id="IPR013087">
    <property type="entry name" value="Znf_C2H2_type"/>
</dbReference>
<dbReference type="InterPro" id="IPR036236">
    <property type="entry name" value="Znf_C2H2_sf"/>
</dbReference>
<dbReference type="AlphaFoldDB" id="A0A1E4TCV2"/>
<dbReference type="PANTHER" id="PTHR47257">
    <property type="entry name" value="PH-RESPONSE TRANSCRIPTION FACTOR PACC/RIM101"/>
    <property type="match status" value="1"/>
</dbReference>
<reference evidence="13" key="1">
    <citation type="submission" date="2016-02" db="EMBL/GenBank/DDBJ databases">
        <title>Comparative genomics of biotechnologically important yeasts.</title>
        <authorList>
            <consortium name="DOE Joint Genome Institute"/>
            <person name="Riley R."/>
            <person name="Haridas S."/>
            <person name="Wolfe K.H."/>
            <person name="Lopes M.R."/>
            <person name="Hittinger C.T."/>
            <person name="Goker M."/>
            <person name="Salamov A."/>
            <person name="Wisecaver J."/>
            <person name="Long T.M."/>
            <person name="Aerts A.L."/>
            <person name="Barry K."/>
            <person name="Choi C."/>
            <person name="Clum A."/>
            <person name="Coughlan A.Y."/>
            <person name="Deshpande S."/>
            <person name="Douglass A.P."/>
            <person name="Hanson S.J."/>
            <person name="Klenk H.-P."/>
            <person name="Labutti K."/>
            <person name="Lapidus A."/>
            <person name="Lindquist E."/>
            <person name="Lipzen A."/>
            <person name="Meier-Kolthoff J.P."/>
            <person name="Ohm R.A."/>
            <person name="Otillar R.P."/>
            <person name="Pangilinan J."/>
            <person name="Peng Y."/>
            <person name="Rokas A."/>
            <person name="Rosa C.A."/>
            <person name="Scheuner C."/>
            <person name="Sibirny A.A."/>
            <person name="Slot J.C."/>
            <person name="Stielow J.B."/>
            <person name="Sun H."/>
            <person name="Kurtzman C.P."/>
            <person name="Blackwell M."/>
            <person name="Jeffries T.W."/>
            <person name="Grigoriev I.V."/>
        </authorList>
    </citation>
    <scope>NUCLEOTIDE SEQUENCE [LARGE SCALE GENOMIC DNA]</scope>
    <source>
        <strain evidence="13">NRRL Y-17796</strain>
    </source>
</reference>
<dbReference type="GO" id="GO:0045944">
    <property type="term" value="P:positive regulation of transcription by RNA polymerase II"/>
    <property type="evidence" value="ECO:0007669"/>
    <property type="project" value="TreeGrafter"/>
</dbReference>
<feature type="compositionally biased region" description="Low complexity" evidence="10">
    <location>
        <begin position="285"/>
        <end position="304"/>
    </location>
</feature>
<evidence type="ECO:0000256" key="6">
    <source>
        <dbReference type="ARBA" id="ARBA00022833"/>
    </source>
</evidence>
<evidence type="ECO:0000256" key="5">
    <source>
        <dbReference type="ARBA" id="ARBA00022771"/>
    </source>
</evidence>
<organism evidence="12 13">
    <name type="scientific">Tortispora caseinolytica NRRL Y-17796</name>
    <dbReference type="NCBI Taxonomy" id="767744"/>
    <lineage>
        <taxon>Eukaryota</taxon>
        <taxon>Fungi</taxon>
        <taxon>Dikarya</taxon>
        <taxon>Ascomycota</taxon>
        <taxon>Saccharomycotina</taxon>
        <taxon>Trigonopsidomycetes</taxon>
        <taxon>Trigonopsidales</taxon>
        <taxon>Trigonopsidaceae</taxon>
        <taxon>Tortispora</taxon>
    </lineage>
</organism>
<gene>
    <name evidence="12" type="ORF">CANCADRAFT_58482</name>
</gene>
<dbReference type="EMBL" id="KV453843">
    <property type="protein sequence ID" value="ODV89591.1"/>
    <property type="molecule type" value="Genomic_DNA"/>
</dbReference>
<keyword evidence="2" id="KW-0678">Repressor</keyword>
<evidence type="ECO:0000256" key="9">
    <source>
        <dbReference type="PROSITE-ProRule" id="PRU00042"/>
    </source>
</evidence>
<evidence type="ECO:0000256" key="8">
    <source>
        <dbReference type="ARBA" id="ARBA00038089"/>
    </source>
</evidence>
<evidence type="ECO:0000256" key="7">
    <source>
        <dbReference type="ARBA" id="ARBA00023242"/>
    </source>
</evidence>
<evidence type="ECO:0000256" key="2">
    <source>
        <dbReference type="ARBA" id="ARBA00022491"/>
    </source>
</evidence>
<feature type="compositionally biased region" description="Basic and acidic residues" evidence="10">
    <location>
        <begin position="325"/>
        <end position="334"/>
    </location>
</feature>
<keyword evidence="5 9" id="KW-0863">Zinc-finger</keyword>
<dbReference type="InterPro" id="IPR050806">
    <property type="entry name" value="pacC/RIM101"/>
</dbReference>
<feature type="compositionally biased region" description="Low complexity" evidence="10">
    <location>
        <begin position="1"/>
        <end position="16"/>
    </location>
</feature>
<evidence type="ECO:0000313" key="12">
    <source>
        <dbReference type="EMBL" id="ODV89591.1"/>
    </source>
</evidence>
<protein>
    <recommendedName>
        <fullName evidence="11">C2H2-type domain-containing protein</fullName>
    </recommendedName>
</protein>
<accession>A0A1E4TCV2</accession>
<feature type="region of interest" description="Disordered" evidence="10">
    <location>
        <begin position="1"/>
        <end position="21"/>
    </location>
</feature>
<dbReference type="Proteomes" id="UP000095023">
    <property type="component" value="Unassembled WGS sequence"/>
</dbReference>
<keyword evidence="3" id="KW-0479">Metal-binding</keyword>
<feature type="region of interest" description="Disordered" evidence="10">
    <location>
        <begin position="205"/>
        <end position="230"/>
    </location>
</feature>
<evidence type="ECO:0000259" key="11">
    <source>
        <dbReference type="PROSITE" id="PS50157"/>
    </source>
</evidence>
<sequence length="629" mass="67593">MSISSSASDGASPRSDTSISSTKEANLDIHGNLKCMWGTCKLTFEDANMLYDHLCNDHVGRKATNNLCLVCGWVNCGVSTVKRDHITSHLRVHVPLKPHECRYCQKSFKRLHDLKKHSRVHTENGVYASQLNPSPYDYPGHVPPPESNAANSPHARMYPSYTYGHFIPGPPLASAAAVHGAPWYSGAMPSHIPSVSGVMQPVEDDNPPPHMYPGGYPPAHWSQPHPDINKRHSDVAVNFVESAKRHKSVPQYGPEMASRLSYLENSVYGGNSRGHSDSESRSGHKSSISSVSSSVSNASSTLSDNALPPIRNTTSSSKTDSYSKYTKDGIRDYPDSPLSPAKSSSSQQSPGYSPSAVPAQPLEPSNPPQKRSREELSGTSSFLHTLGRNIALSLPQPVYPSAPYSSAYTRYTQPATVYSPTMMIPPGAHPWSHYADPMAANSMAQAVPPPSVAGANSNGNSGATVTPATGYPLSAPPPNATPYPGAYHYNGNGAVTGGSGARDEVPSYPQLPSRPAESGPPFMGSRMKNSQSSSVPMMQKASCLDTEEQEELTGASELDKNNSIDEVDYDTYCAQALRHLSLIQMLIYSVDQALEQVSKAEQTKPDLDVSTTTAESVSSLENVFGLLHV</sequence>
<comment type="subcellular location">
    <subcellularLocation>
        <location evidence="1">Nucleus</location>
    </subcellularLocation>
</comment>
<dbReference type="SUPFAM" id="SSF57667">
    <property type="entry name" value="beta-beta-alpha zinc fingers"/>
    <property type="match status" value="2"/>
</dbReference>
<comment type="similarity">
    <text evidence="8">Belongs to the pacC/RIM101 family.</text>
</comment>
<keyword evidence="6" id="KW-0862">Zinc</keyword>
<evidence type="ECO:0000256" key="10">
    <source>
        <dbReference type="SAM" id="MobiDB-lite"/>
    </source>
</evidence>
<dbReference type="OrthoDB" id="6155966at2759"/>
<keyword evidence="4" id="KW-0677">Repeat</keyword>
<evidence type="ECO:0000256" key="3">
    <source>
        <dbReference type="ARBA" id="ARBA00022723"/>
    </source>
</evidence>
<keyword evidence="7" id="KW-0539">Nucleus</keyword>
<feature type="compositionally biased region" description="Low complexity" evidence="10">
    <location>
        <begin position="335"/>
        <end position="355"/>
    </location>
</feature>
<dbReference type="GO" id="GO:0005634">
    <property type="term" value="C:nucleus"/>
    <property type="evidence" value="ECO:0007669"/>
    <property type="project" value="UniProtKB-SubCell"/>
</dbReference>
<dbReference type="Gene3D" id="3.30.160.60">
    <property type="entry name" value="Classic Zinc Finger"/>
    <property type="match status" value="2"/>
</dbReference>
<evidence type="ECO:0000313" key="13">
    <source>
        <dbReference type="Proteomes" id="UP000095023"/>
    </source>
</evidence>
<dbReference type="PROSITE" id="PS00028">
    <property type="entry name" value="ZINC_FINGER_C2H2_1"/>
    <property type="match status" value="2"/>
</dbReference>
<dbReference type="SMART" id="SM00355">
    <property type="entry name" value="ZnF_C2H2"/>
    <property type="match status" value="3"/>
</dbReference>
<evidence type="ECO:0000256" key="1">
    <source>
        <dbReference type="ARBA" id="ARBA00004123"/>
    </source>
</evidence>
<feature type="domain" description="C2H2-type" evidence="11">
    <location>
        <begin position="69"/>
        <end position="98"/>
    </location>
</feature>
<feature type="domain" description="C2H2-type" evidence="11">
    <location>
        <begin position="99"/>
        <end position="126"/>
    </location>
</feature>
<dbReference type="PROSITE" id="PS50157">
    <property type="entry name" value="ZINC_FINGER_C2H2_2"/>
    <property type="match status" value="2"/>
</dbReference>
<feature type="region of interest" description="Disordered" evidence="10">
    <location>
        <begin position="494"/>
        <end position="534"/>
    </location>
</feature>
<feature type="region of interest" description="Disordered" evidence="10">
    <location>
        <begin position="268"/>
        <end position="378"/>
    </location>
</feature>
<keyword evidence="13" id="KW-1185">Reference proteome</keyword>
<dbReference type="GO" id="GO:0008270">
    <property type="term" value="F:zinc ion binding"/>
    <property type="evidence" value="ECO:0007669"/>
    <property type="project" value="UniProtKB-KW"/>
</dbReference>
<name>A0A1E4TCV2_9ASCO</name>
<feature type="compositionally biased region" description="Low complexity" evidence="10">
    <location>
        <begin position="313"/>
        <end position="324"/>
    </location>
</feature>
<dbReference type="Pfam" id="PF00096">
    <property type="entry name" value="zf-C2H2"/>
    <property type="match status" value="1"/>
</dbReference>